<dbReference type="RefSeq" id="WP_109266098.1">
    <property type="nucleotide sequence ID" value="NZ_QEWP01000026.1"/>
</dbReference>
<accession>A0A2U2B3W9</accession>
<dbReference type="OrthoDB" id="9814490at2"/>
<dbReference type="SUPFAM" id="SSF51161">
    <property type="entry name" value="Trimeric LpxA-like enzymes"/>
    <property type="match status" value="1"/>
</dbReference>
<dbReference type="Proteomes" id="UP000244956">
    <property type="component" value="Unassembled WGS sequence"/>
</dbReference>
<evidence type="ECO:0000313" key="1">
    <source>
        <dbReference type="EMBL" id="PWD97761.1"/>
    </source>
</evidence>
<gene>
    <name evidence="1" type="ORF">DDZ16_19185</name>
</gene>
<keyword evidence="2" id="KW-1185">Reference proteome</keyword>
<dbReference type="Gene3D" id="2.160.10.10">
    <property type="entry name" value="Hexapeptide repeat proteins"/>
    <property type="match status" value="1"/>
</dbReference>
<sequence length="73" mass="8150">MKSVQKKHINEEQVLIWENEIIINGVFLGRGTVIGPLLLLLKSPPYAIATEIPGKAIGYGFSDEMIEKIEQAR</sequence>
<protein>
    <submittedName>
        <fullName evidence="1">Uncharacterized protein</fullName>
    </submittedName>
</protein>
<dbReference type="InterPro" id="IPR011004">
    <property type="entry name" value="Trimer_LpxA-like_sf"/>
</dbReference>
<reference evidence="1 2" key="1">
    <citation type="submission" date="2018-05" db="EMBL/GenBank/DDBJ databases">
        <title>Marinilabilia rubrum sp. nov., isolated from saltern sediment.</title>
        <authorList>
            <person name="Zhang R."/>
        </authorList>
    </citation>
    <scope>NUCLEOTIDE SEQUENCE [LARGE SCALE GENOMIC DNA]</scope>
    <source>
        <strain evidence="1 2">WTE16</strain>
    </source>
</reference>
<comment type="caution">
    <text evidence="1">The sequence shown here is derived from an EMBL/GenBank/DDBJ whole genome shotgun (WGS) entry which is preliminary data.</text>
</comment>
<proteinExistence type="predicted"/>
<organism evidence="1 2">
    <name type="scientific">Marinilabilia rubra</name>
    <dbReference type="NCBI Taxonomy" id="2162893"/>
    <lineage>
        <taxon>Bacteria</taxon>
        <taxon>Pseudomonadati</taxon>
        <taxon>Bacteroidota</taxon>
        <taxon>Bacteroidia</taxon>
        <taxon>Marinilabiliales</taxon>
        <taxon>Marinilabiliaceae</taxon>
        <taxon>Marinilabilia</taxon>
    </lineage>
</organism>
<dbReference type="AlphaFoldDB" id="A0A2U2B3W9"/>
<name>A0A2U2B3W9_9BACT</name>
<dbReference type="EMBL" id="QEWP01000026">
    <property type="protein sequence ID" value="PWD97761.1"/>
    <property type="molecule type" value="Genomic_DNA"/>
</dbReference>
<evidence type="ECO:0000313" key="2">
    <source>
        <dbReference type="Proteomes" id="UP000244956"/>
    </source>
</evidence>